<evidence type="ECO:0000313" key="4">
    <source>
        <dbReference type="EMBL" id="EGT43066.1"/>
    </source>
</evidence>
<dbReference type="OrthoDB" id="416437at2759"/>
<reference evidence="5" key="1">
    <citation type="submission" date="2011-07" db="EMBL/GenBank/DDBJ databases">
        <authorList>
            <consortium name="Caenorhabditis brenneri Sequencing and Analysis Consortium"/>
            <person name="Wilson R.K."/>
        </authorList>
    </citation>
    <scope>NUCLEOTIDE SEQUENCE [LARGE SCALE GENOMIC DNA]</scope>
    <source>
        <strain evidence="5">PB2801</strain>
    </source>
</reference>
<dbReference type="EC" id="5.6.2.3" evidence="1"/>
<evidence type="ECO:0000313" key="5">
    <source>
        <dbReference type="Proteomes" id="UP000008068"/>
    </source>
</evidence>
<comment type="similarity">
    <text evidence="1">Belongs to the helicase family.</text>
</comment>
<dbReference type="Proteomes" id="UP000008068">
    <property type="component" value="Unassembled WGS sequence"/>
</dbReference>
<feature type="domain" description="AAA+ ATPase" evidence="3">
    <location>
        <begin position="28"/>
        <end position="175"/>
    </location>
</feature>
<dbReference type="SMART" id="SM00382">
    <property type="entry name" value="AAA"/>
    <property type="match status" value="1"/>
</dbReference>
<keyword evidence="1" id="KW-0234">DNA repair</keyword>
<dbReference type="InterPro" id="IPR027417">
    <property type="entry name" value="P-loop_NTPase"/>
</dbReference>
<dbReference type="GO" id="GO:0005524">
    <property type="term" value="F:ATP binding"/>
    <property type="evidence" value="ECO:0007669"/>
    <property type="project" value="UniProtKB-KW"/>
</dbReference>
<dbReference type="GO" id="GO:0006281">
    <property type="term" value="P:DNA repair"/>
    <property type="evidence" value="ECO:0007669"/>
    <property type="project" value="UniProtKB-KW"/>
</dbReference>
<dbReference type="GO" id="GO:0000723">
    <property type="term" value="P:telomere maintenance"/>
    <property type="evidence" value="ECO:0007669"/>
    <property type="project" value="InterPro"/>
</dbReference>
<dbReference type="STRING" id="135651.G0MSN5"/>
<comment type="cofactor">
    <cofactor evidence="1">
        <name>Mg(2+)</name>
        <dbReference type="ChEBI" id="CHEBI:18420"/>
    </cofactor>
</comment>
<keyword evidence="1" id="KW-0378">Hydrolase</keyword>
<dbReference type="GO" id="GO:0043139">
    <property type="term" value="F:5'-3' DNA helicase activity"/>
    <property type="evidence" value="ECO:0007669"/>
    <property type="project" value="UniProtKB-EC"/>
</dbReference>
<comment type="catalytic activity">
    <reaction evidence="1">
        <text>ATP + H2O = ADP + phosphate + H(+)</text>
        <dbReference type="Rhea" id="RHEA:13065"/>
        <dbReference type="ChEBI" id="CHEBI:15377"/>
        <dbReference type="ChEBI" id="CHEBI:15378"/>
        <dbReference type="ChEBI" id="CHEBI:30616"/>
        <dbReference type="ChEBI" id="CHEBI:43474"/>
        <dbReference type="ChEBI" id="CHEBI:456216"/>
        <dbReference type="EC" id="5.6.2.3"/>
    </reaction>
</comment>
<dbReference type="GO" id="GO:0006310">
    <property type="term" value="P:DNA recombination"/>
    <property type="evidence" value="ECO:0007669"/>
    <property type="project" value="UniProtKB-KW"/>
</dbReference>
<name>G0MSN5_CAEBE</name>
<dbReference type="GO" id="GO:0016887">
    <property type="term" value="F:ATP hydrolysis activity"/>
    <property type="evidence" value="ECO:0007669"/>
    <property type="project" value="RHEA"/>
</dbReference>
<organism evidence="5">
    <name type="scientific">Caenorhabditis brenneri</name>
    <name type="common">Nematode worm</name>
    <dbReference type="NCBI Taxonomy" id="135651"/>
    <lineage>
        <taxon>Eukaryota</taxon>
        <taxon>Metazoa</taxon>
        <taxon>Ecdysozoa</taxon>
        <taxon>Nematoda</taxon>
        <taxon>Chromadorea</taxon>
        <taxon>Rhabditida</taxon>
        <taxon>Rhabditina</taxon>
        <taxon>Rhabditomorpha</taxon>
        <taxon>Rhabditoidea</taxon>
        <taxon>Rhabditidae</taxon>
        <taxon>Peloderinae</taxon>
        <taxon>Caenorhabditis</taxon>
    </lineage>
</organism>
<dbReference type="InParanoid" id="G0MSN5"/>
<dbReference type="eggNOG" id="KOG0987">
    <property type="taxonomic scope" value="Eukaryota"/>
</dbReference>
<keyword evidence="1" id="KW-0227">DNA damage</keyword>
<sequence length="477" mass="54021">MVSPPFTNPNESQELLDYVFKRVQNPKDPLKLLIVGRAGSGKSTFIKKLFERIEGVIEALNLASRNTAADETGGQTVFKKFHIDFRNIRQVLETACTHYPKIGLVVLDEISLFYPALVDVLDKLLGKINKAVGKMFGDVHIIMVGDILQLPAPNNALMYKWKGFLGFQIRMLSTNFRQASDVDFGQRLDRWAVGSVAKDDMKFIQDRCVAKDPRTIYEEVGEFYKTQEWDPVESLILTSSRKDAIKFNRAVLNARGIQEVFETDAILHKTEPNDPKLPVTYKPVENPITLVIGVGAQLLFTQDTFEQTNQHKFKRGTVGEVLSFEFDEDQICTITIEIEGYGAMTFDRILTKAHIIKGGTECMAIFNFRSGIATTFNQAQGRTLKNVMIDTSNGYLYPAQFYCGASRVRASNALHFTYLPERDMSSLESVINPDPGAINELQRWKDYWRRVELPSDVPNTDEEDEKKKKKGSQSNTE</sequence>
<feature type="region of interest" description="Disordered" evidence="2">
    <location>
        <begin position="454"/>
        <end position="477"/>
    </location>
</feature>
<proteinExistence type="inferred from homology"/>
<dbReference type="InterPro" id="IPR003593">
    <property type="entry name" value="AAA+_ATPase"/>
</dbReference>
<dbReference type="InterPro" id="IPR010285">
    <property type="entry name" value="DNA_helicase_pif1-like_DEAD"/>
</dbReference>
<keyword evidence="1" id="KW-0547">Nucleotide-binding</keyword>
<evidence type="ECO:0000256" key="2">
    <source>
        <dbReference type="SAM" id="MobiDB-lite"/>
    </source>
</evidence>
<dbReference type="HOGENOM" id="CLU_575180_0_0_1"/>
<dbReference type="Pfam" id="PF05970">
    <property type="entry name" value="PIF1"/>
    <property type="match status" value="1"/>
</dbReference>
<keyword evidence="1" id="KW-0233">DNA recombination</keyword>
<protein>
    <recommendedName>
        <fullName evidence="1">ATP-dependent DNA helicase</fullName>
        <ecNumber evidence="1">5.6.2.3</ecNumber>
    </recommendedName>
</protein>
<keyword evidence="1" id="KW-0347">Helicase</keyword>
<evidence type="ECO:0000256" key="1">
    <source>
        <dbReference type="RuleBase" id="RU363044"/>
    </source>
</evidence>
<evidence type="ECO:0000259" key="3">
    <source>
        <dbReference type="SMART" id="SM00382"/>
    </source>
</evidence>
<gene>
    <name evidence="4" type="ORF">CAEBREN_24943</name>
</gene>
<keyword evidence="5" id="KW-1185">Reference proteome</keyword>
<accession>G0MSN5</accession>
<dbReference type="SUPFAM" id="SSF52540">
    <property type="entry name" value="P-loop containing nucleoside triphosphate hydrolases"/>
    <property type="match status" value="2"/>
</dbReference>
<keyword evidence="1" id="KW-0067">ATP-binding</keyword>
<dbReference type="Gene3D" id="3.40.50.300">
    <property type="entry name" value="P-loop containing nucleotide triphosphate hydrolases"/>
    <property type="match status" value="1"/>
</dbReference>
<dbReference type="EMBL" id="GL379810">
    <property type="protein sequence ID" value="EGT43066.1"/>
    <property type="molecule type" value="Genomic_DNA"/>
</dbReference>
<dbReference type="AlphaFoldDB" id="G0MSN5"/>